<evidence type="ECO:0000313" key="1">
    <source>
        <dbReference type="EMBL" id="KAH7922742.1"/>
    </source>
</evidence>
<protein>
    <submittedName>
        <fullName evidence="1">Uncharacterized protein</fullName>
    </submittedName>
</protein>
<keyword evidence="2" id="KW-1185">Reference proteome</keyword>
<dbReference type="Proteomes" id="UP000790709">
    <property type="component" value="Unassembled WGS sequence"/>
</dbReference>
<accession>A0ACB8BD71</accession>
<organism evidence="1 2">
    <name type="scientific">Leucogyrophana mollusca</name>
    <dbReference type="NCBI Taxonomy" id="85980"/>
    <lineage>
        <taxon>Eukaryota</taxon>
        <taxon>Fungi</taxon>
        <taxon>Dikarya</taxon>
        <taxon>Basidiomycota</taxon>
        <taxon>Agaricomycotina</taxon>
        <taxon>Agaricomycetes</taxon>
        <taxon>Agaricomycetidae</taxon>
        <taxon>Boletales</taxon>
        <taxon>Boletales incertae sedis</taxon>
        <taxon>Leucogyrophana</taxon>
    </lineage>
</organism>
<reference evidence="1" key="1">
    <citation type="journal article" date="2021" name="New Phytol.">
        <title>Evolutionary innovations through gain and loss of genes in the ectomycorrhizal Boletales.</title>
        <authorList>
            <person name="Wu G."/>
            <person name="Miyauchi S."/>
            <person name="Morin E."/>
            <person name="Kuo A."/>
            <person name="Drula E."/>
            <person name="Varga T."/>
            <person name="Kohler A."/>
            <person name="Feng B."/>
            <person name="Cao Y."/>
            <person name="Lipzen A."/>
            <person name="Daum C."/>
            <person name="Hundley H."/>
            <person name="Pangilinan J."/>
            <person name="Johnson J."/>
            <person name="Barry K."/>
            <person name="LaButti K."/>
            <person name="Ng V."/>
            <person name="Ahrendt S."/>
            <person name="Min B."/>
            <person name="Choi I.G."/>
            <person name="Park H."/>
            <person name="Plett J.M."/>
            <person name="Magnuson J."/>
            <person name="Spatafora J.W."/>
            <person name="Nagy L.G."/>
            <person name="Henrissat B."/>
            <person name="Grigoriev I.V."/>
            <person name="Yang Z.L."/>
            <person name="Xu J."/>
            <person name="Martin F.M."/>
        </authorList>
    </citation>
    <scope>NUCLEOTIDE SEQUENCE</scope>
    <source>
        <strain evidence="1">KUC20120723A-06</strain>
    </source>
</reference>
<name>A0ACB8BD71_9AGAM</name>
<dbReference type="EMBL" id="MU266474">
    <property type="protein sequence ID" value="KAH7922742.1"/>
    <property type="molecule type" value="Genomic_DNA"/>
</dbReference>
<evidence type="ECO:0000313" key="2">
    <source>
        <dbReference type="Proteomes" id="UP000790709"/>
    </source>
</evidence>
<proteinExistence type="predicted"/>
<gene>
    <name evidence="1" type="ORF">BV22DRAFT_1131201</name>
</gene>
<sequence length="121" mass="13625">MNFDPPDATRVIESELGYLGFLQEAKVLMTEYVFPTYRIANVQLQLEKLIRGNFCLHQSAKDAYRSHVQSYASYSLKQVFDANVLNLTKIGKSFGFSIPPRVDLKVIGGGKSEKTGKAKYK</sequence>
<comment type="caution">
    <text evidence="1">The sequence shown here is derived from an EMBL/GenBank/DDBJ whole genome shotgun (WGS) entry which is preliminary data.</text>
</comment>